<feature type="signal peptide" evidence="1">
    <location>
        <begin position="1"/>
        <end position="24"/>
    </location>
</feature>
<evidence type="ECO:0000256" key="1">
    <source>
        <dbReference type="SAM" id="SignalP"/>
    </source>
</evidence>
<accession>A0A914CRU8</accession>
<dbReference type="Proteomes" id="UP000887540">
    <property type="component" value="Unplaced"/>
</dbReference>
<keyword evidence="1" id="KW-0732">Signal</keyword>
<proteinExistence type="predicted"/>
<protein>
    <submittedName>
        <fullName evidence="3">Uncharacterized protein</fullName>
    </submittedName>
</protein>
<feature type="chain" id="PRO_5037541371" evidence="1">
    <location>
        <begin position="25"/>
        <end position="66"/>
    </location>
</feature>
<organism evidence="2 3">
    <name type="scientific">Acrobeloides nanus</name>
    <dbReference type="NCBI Taxonomy" id="290746"/>
    <lineage>
        <taxon>Eukaryota</taxon>
        <taxon>Metazoa</taxon>
        <taxon>Ecdysozoa</taxon>
        <taxon>Nematoda</taxon>
        <taxon>Chromadorea</taxon>
        <taxon>Rhabditida</taxon>
        <taxon>Tylenchina</taxon>
        <taxon>Cephalobomorpha</taxon>
        <taxon>Cephaloboidea</taxon>
        <taxon>Cephalobidae</taxon>
        <taxon>Acrobeloides</taxon>
    </lineage>
</organism>
<sequence>MKLASILFFAIFVALVAFPSGNWGYFYPQTAECTAADGVCRIPSSALCTPSAYYNIAGICTQNWLR</sequence>
<keyword evidence="2" id="KW-1185">Reference proteome</keyword>
<name>A0A914CRU8_9BILA</name>
<reference evidence="3" key="1">
    <citation type="submission" date="2022-11" db="UniProtKB">
        <authorList>
            <consortium name="WormBaseParasite"/>
        </authorList>
    </citation>
    <scope>IDENTIFICATION</scope>
</reference>
<dbReference type="AlphaFoldDB" id="A0A914CRU8"/>
<dbReference type="WBParaSite" id="ACRNAN_scaffold13853.g8694.t1">
    <property type="protein sequence ID" value="ACRNAN_scaffold13853.g8694.t1"/>
    <property type="gene ID" value="ACRNAN_scaffold13853.g8694"/>
</dbReference>
<evidence type="ECO:0000313" key="2">
    <source>
        <dbReference type="Proteomes" id="UP000887540"/>
    </source>
</evidence>
<evidence type="ECO:0000313" key="3">
    <source>
        <dbReference type="WBParaSite" id="ACRNAN_scaffold13853.g8694.t1"/>
    </source>
</evidence>